<keyword evidence="1" id="KW-0812">Transmembrane</keyword>
<protein>
    <submittedName>
        <fullName evidence="2">Uncharacterized protein</fullName>
    </submittedName>
</protein>
<sequence length="97" mass="10336">MNKIPNPKIIFPISLLLSPLENKTIKAPIPTKTGAIAARSRATSCPVTVVPIFAPIITPAAWYKFISPALTKPITITVVALLLCIIAVTIVPINIPL</sequence>
<keyword evidence="1" id="KW-1133">Transmembrane helix</keyword>
<dbReference type="AlphaFoldDB" id="A0A645GVR7"/>
<reference evidence="2" key="1">
    <citation type="submission" date="2019-08" db="EMBL/GenBank/DDBJ databases">
        <authorList>
            <person name="Kucharzyk K."/>
            <person name="Murdoch R.W."/>
            <person name="Higgins S."/>
            <person name="Loffler F."/>
        </authorList>
    </citation>
    <scope>NUCLEOTIDE SEQUENCE</scope>
</reference>
<accession>A0A645GVR7</accession>
<proteinExistence type="predicted"/>
<evidence type="ECO:0000256" key="1">
    <source>
        <dbReference type="SAM" id="Phobius"/>
    </source>
</evidence>
<evidence type="ECO:0000313" key="2">
    <source>
        <dbReference type="EMBL" id="MPN30908.1"/>
    </source>
</evidence>
<gene>
    <name evidence="2" type="ORF">SDC9_178379</name>
</gene>
<keyword evidence="1" id="KW-0472">Membrane</keyword>
<name>A0A645GVR7_9ZZZZ</name>
<organism evidence="2">
    <name type="scientific">bioreactor metagenome</name>
    <dbReference type="NCBI Taxonomy" id="1076179"/>
    <lineage>
        <taxon>unclassified sequences</taxon>
        <taxon>metagenomes</taxon>
        <taxon>ecological metagenomes</taxon>
    </lineage>
</organism>
<feature type="transmembrane region" description="Helical" evidence="1">
    <location>
        <begin position="74"/>
        <end position="95"/>
    </location>
</feature>
<comment type="caution">
    <text evidence="2">The sequence shown here is derived from an EMBL/GenBank/DDBJ whole genome shotgun (WGS) entry which is preliminary data.</text>
</comment>
<dbReference type="EMBL" id="VSSQ01082202">
    <property type="protein sequence ID" value="MPN30908.1"/>
    <property type="molecule type" value="Genomic_DNA"/>
</dbReference>